<evidence type="ECO:0000256" key="2">
    <source>
        <dbReference type="ARBA" id="ARBA00022737"/>
    </source>
</evidence>
<evidence type="ECO:0000256" key="4">
    <source>
        <dbReference type="SAM" id="SignalP"/>
    </source>
</evidence>
<dbReference type="Gene3D" id="2.60.40.2030">
    <property type="match status" value="1"/>
</dbReference>
<sequence length="1450" mass="151860">MNKPNSKALATLLACSLGGTAFGVEHGTLDIVQLNNTNNNQAHGSPAVSVGIVAFGQSEFFNVVGHNKGDFDMMFSSDRTTDRGNGIMISSVAEIARNNGAAPNAGGRNGITYAVSSSEPNAGGYYIPTHSTLGGTEDVNQEFNVDVSAAWFPHAEGWLAGHFKPAATIYSSSAIKIGREFVSAGNGTAVVDLRHLRSHGVEATSQNGVLLVCGGDNAANFAMARANADGTFTVSSRSNSNTGSAYNSSGVAFVYVPMVSAGMGQVSAAGSVRSDGSKGLSGGDFAVTKLGTGRWLLKIGEEGAERTFEEGTLIISAVGGLAPQGANPVPKNVNNYVAYQWSDADGGWIVESRDSLAAALEDGATPDEEMFSFVFLTPGMEPLMPYENVSLPDVELTSPVQDGYHTVGEPMTLAAAVDAPENVEIAKVEFYIDGELVGTSTTAPYEVQWEVEGTGTHLIETFAYTTDNAVAGARRLTFYGMAPVGSVTVPGYSAAIMDGGDLEFDVTALDPDYVATPTTPWQILANTPGSQAFSSPGDVRGAPLVNINGAPVPFNSGILFGTNFLGSTYSDITTRGSIDNNVIGFSSGGNYALKVEDNKQGGGNPPVRAESGRFSLGFFPYASGWVGATLAVDGSVVGGNSNLPPGVTITKVTTSTTTSDFAIEGLPMSGNLLAVSQGETSDNVVSIGRSNNRWLLRSIDNNGSSEDDSVSFLYVPEDVPQILSGLIADSGALTPLNETMAAHGAKVRRTVLGYEITFGDGSKINPSNTMLMLSSDFNNGAGGDNIYAYHTRGNTFVVFSHDLPNIAGGFQNGGFRFLAVPTTPSADPGQQVFVTPSVPTVDEGDDLKFRFARMGGDVSQPMTVNYTVTGTATSGADFEAPSGSVTFPAGVSAVEVPLTTLADSDFEVRETVVITLEAPAGSSVGSGTAVGEIRNVAYRPSIQTASFQQGVDGYTGYYGKRYGVGISQEESAVQLYGVDGFAPAAGTTPASPDVNSVVRFSDIFGTGASQIPWGATIVDAQLVMTTAVATDAQSPGPWVVDRLVRGVLGGTEYADLTVGSNIGVRGRSALTPLSGFGGLVQGESSSVDVTKFLRIWANESNSESENFNHGFSIYDASTADAWSYYTSGNTDPALRPKLVVTYVVPEKQTKSYNFTAAKSARVLGVNATMDGSTLAANYVDLDPGATQEGLFQFPVEFGSTVGAIPMDEEIVRAELVLTTVNGGNSPSSGPIAVHRMMQDWTVESSYGFYGLEEGVNVDDAETKRVNGLGHSSVATFDVTNIAQSWRSGYGNHGIAVKPETTDGWQFYWPGTTGQHANKVPTLVIYTAKTAGTGTGGGFDEWASTNGIALDHNLDGDHDGIPALVEYALGLNPKAFDRLPGLQTEGGSTVLRFLKSADDERLVYKIKSSDDLVTWNDVTPTTDDANEISLTIPVGAEDRLFYVLSVTYIED</sequence>
<accession>A0ABT3FVG1</accession>
<evidence type="ECO:0000256" key="3">
    <source>
        <dbReference type="ARBA" id="ARBA00022837"/>
    </source>
</evidence>
<organism evidence="6 7">
    <name type="scientific">Luteolibacter flavescens</name>
    <dbReference type="NCBI Taxonomy" id="1859460"/>
    <lineage>
        <taxon>Bacteria</taxon>
        <taxon>Pseudomonadati</taxon>
        <taxon>Verrucomicrobiota</taxon>
        <taxon>Verrucomicrobiia</taxon>
        <taxon>Verrucomicrobiales</taxon>
        <taxon>Verrucomicrobiaceae</taxon>
        <taxon>Luteolibacter</taxon>
    </lineage>
</organism>
<dbReference type="Pfam" id="PF03160">
    <property type="entry name" value="Calx-beta"/>
    <property type="match status" value="1"/>
</dbReference>
<proteinExistence type="predicted"/>
<keyword evidence="3" id="KW-0106">Calcium</keyword>
<protein>
    <submittedName>
        <fullName evidence="6">Ig-like domain-containing protein</fullName>
    </submittedName>
</protein>
<dbReference type="SMART" id="SM00237">
    <property type="entry name" value="Calx_beta"/>
    <property type="match status" value="1"/>
</dbReference>
<feature type="chain" id="PRO_5046979706" evidence="4">
    <location>
        <begin position="24"/>
        <end position="1450"/>
    </location>
</feature>
<dbReference type="Pfam" id="PF17957">
    <property type="entry name" value="Big_7"/>
    <property type="match status" value="1"/>
</dbReference>
<gene>
    <name evidence="6" type="ORF">OKA04_22730</name>
</gene>
<comment type="caution">
    <text evidence="6">The sequence shown here is derived from an EMBL/GenBank/DDBJ whole genome shotgun (WGS) entry which is preliminary data.</text>
</comment>
<keyword evidence="1 4" id="KW-0732">Signal</keyword>
<evidence type="ECO:0000256" key="1">
    <source>
        <dbReference type="ARBA" id="ARBA00022729"/>
    </source>
</evidence>
<dbReference type="InterPro" id="IPR013783">
    <property type="entry name" value="Ig-like_fold"/>
</dbReference>
<dbReference type="Gene3D" id="2.60.40.10">
    <property type="entry name" value="Immunoglobulins"/>
    <property type="match status" value="1"/>
</dbReference>
<evidence type="ECO:0000313" key="6">
    <source>
        <dbReference type="EMBL" id="MCW1887570.1"/>
    </source>
</evidence>
<evidence type="ECO:0000259" key="5">
    <source>
        <dbReference type="SMART" id="SM00237"/>
    </source>
</evidence>
<feature type="domain" description="Calx-beta" evidence="5">
    <location>
        <begin position="819"/>
        <end position="917"/>
    </location>
</feature>
<keyword evidence="7" id="KW-1185">Reference proteome</keyword>
<dbReference type="InterPro" id="IPR003644">
    <property type="entry name" value="Calx_beta"/>
</dbReference>
<dbReference type="EMBL" id="JAPDDS010000019">
    <property type="protein sequence ID" value="MCW1887570.1"/>
    <property type="molecule type" value="Genomic_DNA"/>
</dbReference>
<name>A0ABT3FVG1_9BACT</name>
<dbReference type="Proteomes" id="UP001207930">
    <property type="component" value="Unassembled WGS sequence"/>
</dbReference>
<keyword evidence="2" id="KW-0677">Repeat</keyword>
<dbReference type="InterPro" id="IPR038081">
    <property type="entry name" value="CalX-like_sf"/>
</dbReference>
<dbReference type="SUPFAM" id="SSF141072">
    <property type="entry name" value="CalX-like"/>
    <property type="match status" value="1"/>
</dbReference>
<reference evidence="6 7" key="1">
    <citation type="submission" date="2022-10" db="EMBL/GenBank/DDBJ databases">
        <title>Luteolibacter flavescens strain MCCC 1K03193, whole genome shotgun sequencing project.</title>
        <authorList>
            <person name="Zhao G."/>
            <person name="Shen L."/>
        </authorList>
    </citation>
    <scope>NUCLEOTIDE SEQUENCE [LARGE SCALE GENOMIC DNA]</scope>
    <source>
        <strain evidence="6 7">MCCC 1K03193</strain>
    </source>
</reference>
<dbReference type="RefSeq" id="WP_264503525.1">
    <property type="nucleotide sequence ID" value="NZ_JAPDDS010000019.1"/>
</dbReference>
<evidence type="ECO:0000313" key="7">
    <source>
        <dbReference type="Proteomes" id="UP001207930"/>
    </source>
</evidence>
<feature type="signal peptide" evidence="4">
    <location>
        <begin position="1"/>
        <end position="23"/>
    </location>
</feature>